<protein>
    <submittedName>
        <fullName evidence="2">Uncharacterized protein</fullName>
    </submittedName>
</protein>
<sequence>MLFNQRANFKNGAVLAAIAAIAALPVLAETANFGTLTLSRGFGAPTAVLRGSTGGSYSLSAIANADRHKNKCLGFATPTPDHIIVLQQNFSKLAIKVNSGGKDTTLLVQGPGNAVRCGDDAGQNKDAGIVDSEWQAGSYRIWVGTLEPGVKSNYTISVQE</sequence>
<evidence type="ECO:0000313" key="3">
    <source>
        <dbReference type="Proteomes" id="UP000702425"/>
    </source>
</evidence>
<comment type="caution">
    <text evidence="2">The sequence shown here is derived from an EMBL/GenBank/DDBJ whole genome shotgun (WGS) entry which is preliminary data.</text>
</comment>
<accession>A0ABX2CRR7</accession>
<keyword evidence="1" id="KW-0732">Signal</keyword>
<dbReference type="EMBL" id="SRRZ01000009">
    <property type="protein sequence ID" value="NQE33049.1"/>
    <property type="molecule type" value="Genomic_DNA"/>
</dbReference>
<dbReference type="RefSeq" id="WP_172185671.1">
    <property type="nucleotide sequence ID" value="NZ_CAWPPK010000307.1"/>
</dbReference>
<gene>
    <name evidence="2" type="ORF">E5S67_00766</name>
</gene>
<feature type="signal peptide" evidence="1">
    <location>
        <begin position="1"/>
        <end position="28"/>
    </location>
</feature>
<evidence type="ECO:0000313" key="2">
    <source>
        <dbReference type="EMBL" id="NQE33049.1"/>
    </source>
</evidence>
<dbReference type="Proteomes" id="UP000702425">
    <property type="component" value="Unassembled WGS sequence"/>
</dbReference>
<feature type="chain" id="PRO_5046718360" evidence="1">
    <location>
        <begin position="29"/>
        <end position="160"/>
    </location>
</feature>
<proteinExistence type="predicted"/>
<reference evidence="2 3" key="1">
    <citation type="journal article" date="2020" name="Sci. Rep.">
        <title>A novel cyanobacterial geosmin producer, revising GeoA distribution and dispersion patterns in Bacteria.</title>
        <authorList>
            <person name="Churro C."/>
            <person name="Semedo-Aguiar A.P."/>
            <person name="Silva A.D."/>
            <person name="Pereira-Leal J.B."/>
            <person name="Leite R.B."/>
        </authorList>
    </citation>
    <scope>NUCLEOTIDE SEQUENCE [LARGE SCALE GENOMIC DNA]</scope>
    <source>
        <strain evidence="2 3">IPMA8</strain>
    </source>
</reference>
<keyword evidence="3" id="KW-1185">Reference proteome</keyword>
<organism evidence="2 3">
    <name type="scientific">Microcoleus asticus IPMA8</name>
    <dbReference type="NCBI Taxonomy" id="2563858"/>
    <lineage>
        <taxon>Bacteria</taxon>
        <taxon>Bacillati</taxon>
        <taxon>Cyanobacteriota</taxon>
        <taxon>Cyanophyceae</taxon>
        <taxon>Oscillatoriophycideae</taxon>
        <taxon>Oscillatoriales</taxon>
        <taxon>Microcoleaceae</taxon>
        <taxon>Microcoleus</taxon>
        <taxon>Microcoleus asticus</taxon>
    </lineage>
</organism>
<evidence type="ECO:0000256" key="1">
    <source>
        <dbReference type="SAM" id="SignalP"/>
    </source>
</evidence>
<name>A0ABX2CRR7_9CYAN</name>